<protein>
    <recommendedName>
        <fullName evidence="2">CS domain-containing protein</fullName>
    </recommendedName>
</protein>
<dbReference type="PROSITE" id="PS51203">
    <property type="entry name" value="CS"/>
    <property type="match status" value="1"/>
</dbReference>
<evidence type="ECO:0000259" key="2">
    <source>
        <dbReference type="PROSITE" id="PS51203"/>
    </source>
</evidence>
<dbReference type="Pfam" id="PF04969">
    <property type="entry name" value="CS"/>
    <property type="match status" value="2"/>
</dbReference>
<name>A0A7S0DHN4_9EUKA</name>
<evidence type="ECO:0000256" key="1">
    <source>
        <dbReference type="SAM" id="MobiDB-lite"/>
    </source>
</evidence>
<accession>A0A7S0DHN4</accession>
<feature type="compositionally biased region" description="Basic and acidic residues" evidence="1">
    <location>
        <begin position="160"/>
        <end position="200"/>
    </location>
</feature>
<feature type="domain" description="CS" evidence="2">
    <location>
        <begin position="62"/>
        <end position="153"/>
    </location>
</feature>
<dbReference type="Gene3D" id="2.60.40.790">
    <property type="match status" value="1"/>
</dbReference>
<reference evidence="3" key="1">
    <citation type="submission" date="2021-01" db="EMBL/GenBank/DDBJ databases">
        <authorList>
            <person name="Corre E."/>
            <person name="Pelletier E."/>
            <person name="Niang G."/>
            <person name="Scheremetjew M."/>
            <person name="Finn R."/>
            <person name="Kale V."/>
            <person name="Holt S."/>
            <person name="Cochrane G."/>
            <person name="Meng A."/>
            <person name="Brown T."/>
            <person name="Cohen L."/>
        </authorList>
    </citation>
    <scope>NUCLEOTIDE SEQUENCE</scope>
    <source>
        <strain evidence="3">CCMP2058</strain>
    </source>
</reference>
<gene>
    <name evidence="3" type="ORF">LAMO00422_LOCUS12461</name>
</gene>
<dbReference type="AlphaFoldDB" id="A0A7S0DHN4"/>
<dbReference type="SUPFAM" id="SSF49764">
    <property type="entry name" value="HSP20-like chaperones"/>
    <property type="match status" value="1"/>
</dbReference>
<dbReference type="InterPro" id="IPR007052">
    <property type="entry name" value="CS_dom"/>
</dbReference>
<proteinExistence type="predicted"/>
<dbReference type="InterPro" id="IPR008978">
    <property type="entry name" value="HSP20-like_chaperone"/>
</dbReference>
<feature type="region of interest" description="Disordered" evidence="1">
    <location>
        <begin position="160"/>
        <end position="231"/>
    </location>
</feature>
<evidence type="ECO:0000313" key="3">
    <source>
        <dbReference type="EMBL" id="CAD8453521.1"/>
    </source>
</evidence>
<organism evidence="3">
    <name type="scientific">Amorphochlora amoebiformis</name>
    <dbReference type="NCBI Taxonomy" id="1561963"/>
    <lineage>
        <taxon>Eukaryota</taxon>
        <taxon>Sar</taxon>
        <taxon>Rhizaria</taxon>
        <taxon>Cercozoa</taxon>
        <taxon>Chlorarachniophyceae</taxon>
        <taxon>Amorphochlora</taxon>
    </lineage>
</organism>
<sequence>MSGYPGGETNLYKWTQKQDEVIITLKPPVLRTDMKMNTKVVVHGLRKAKKYNFVTGEVKGPLKLGRYLVECDDKSKKQINVRASNLCLQVSKSDVKVEILSKSLKVTIKGRDIISGVPQHLIVASDSSWYMSDGLCEIVLAKQDKTNKWTDIFADPAPLKDKEEDTKERMRSSKNQDKDTKERIRSSENKDKDTKKEDTKPLFSAGGPDPNEKEEKQNKPQQNKSDPEAEKAANFSWASGIILEAKSMDDTLTATLNSKGTLHLKDGDTGDVLFEAELGPKVGLAAMAIEFSEISYELFVIPAHGPAGSFNLETKEFYGDVNLPY</sequence>
<dbReference type="EMBL" id="HBEM01018271">
    <property type="protein sequence ID" value="CAD8453521.1"/>
    <property type="molecule type" value="Transcribed_RNA"/>
</dbReference>